<dbReference type="EMBL" id="FZOB01000002">
    <property type="protein sequence ID" value="SNR66507.1"/>
    <property type="molecule type" value="Genomic_DNA"/>
</dbReference>
<dbReference type="GO" id="GO:0004170">
    <property type="term" value="F:dUTP diphosphatase activity"/>
    <property type="evidence" value="ECO:0007669"/>
    <property type="project" value="UniProtKB-EC"/>
</dbReference>
<keyword evidence="4" id="KW-0546">Nucleotide metabolism</keyword>
<evidence type="ECO:0000256" key="2">
    <source>
        <dbReference type="ARBA" id="ARBA00012379"/>
    </source>
</evidence>
<dbReference type="GO" id="GO:0006226">
    <property type="term" value="P:dUMP biosynthetic process"/>
    <property type="evidence" value="ECO:0007669"/>
    <property type="project" value="InterPro"/>
</dbReference>
<dbReference type="RefSeq" id="WP_089322491.1">
    <property type="nucleotide sequence ID" value="NZ_FZOB01000002.1"/>
</dbReference>
<keyword evidence="8" id="KW-1185">Reference proteome</keyword>
<evidence type="ECO:0000256" key="1">
    <source>
        <dbReference type="ARBA" id="ARBA00006581"/>
    </source>
</evidence>
<dbReference type="Proteomes" id="UP000198405">
    <property type="component" value="Unassembled WGS sequence"/>
</dbReference>
<comment type="similarity">
    <text evidence="1">Belongs to the dUTPase family.</text>
</comment>
<dbReference type="PANTHER" id="PTHR11241:SF0">
    <property type="entry name" value="DEOXYURIDINE 5'-TRIPHOSPHATE NUCLEOTIDOHYDROLASE"/>
    <property type="match status" value="1"/>
</dbReference>
<dbReference type="InterPro" id="IPR033704">
    <property type="entry name" value="dUTPase_trimeric"/>
</dbReference>
<evidence type="ECO:0000256" key="3">
    <source>
        <dbReference type="ARBA" id="ARBA00022801"/>
    </source>
</evidence>
<dbReference type="PANTHER" id="PTHR11241">
    <property type="entry name" value="DEOXYURIDINE 5'-TRIPHOSPHATE NUCLEOTIDOHYDROLASE"/>
    <property type="match status" value="1"/>
</dbReference>
<dbReference type="GO" id="GO:0046081">
    <property type="term" value="P:dUTP catabolic process"/>
    <property type="evidence" value="ECO:0007669"/>
    <property type="project" value="InterPro"/>
</dbReference>
<dbReference type="GO" id="GO:0000287">
    <property type="term" value="F:magnesium ion binding"/>
    <property type="evidence" value="ECO:0007669"/>
    <property type="project" value="InterPro"/>
</dbReference>
<evidence type="ECO:0000259" key="6">
    <source>
        <dbReference type="Pfam" id="PF00692"/>
    </source>
</evidence>
<evidence type="ECO:0000256" key="5">
    <source>
        <dbReference type="ARBA" id="ARBA00047686"/>
    </source>
</evidence>
<dbReference type="Pfam" id="PF00692">
    <property type="entry name" value="dUTPase"/>
    <property type="match status" value="1"/>
</dbReference>
<organism evidence="7 8">
    <name type="scientific">Desulfurobacterium atlanticum</name>
    <dbReference type="NCBI Taxonomy" id="240169"/>
    <lineage>
        <taxon>Bacteria</taxon>
        <taxon>Pseudomonadati</taxon>
        <taxon>Aquificota</taxon>
        <taxon>Aquificia</taxon>
        <taxon>Desulfurobacteriales</taxon>
        <taxon>Desulfurobacteriaceae</taxon>
        <taxon>Desulfurobacterium</taxon>
    </lineage>
</organism>
<comment type="catalytic activity">
    <reaction evidence="5">
        <text>dUTP + H2O = dUMP + diphosphate + H(+)</text>
        <dbReference type="Rhea" id="RHEA:10248"/>
        <dbReference type="ChEBI" id="CHEBI:15377"/>
        <dbReference type="ChEBI" id="CHEBI:15378"/>
        <dbReference type="ChEBI" id="CHEBI:33019"/>
        <dbReference type="ChEBI" id="CHEBI:61555"/>
        <dbReference type="ChEBI" id="CHEBI:246422"/>
        <dbReference type="EC" id="3.6.1.23"/>
    </reaction>
</comment>
<protein>
    <recommendedName>
        <fullName evidence="2">dUTP diphosphatase</fullName>
        <ecNumber evidence="2">3.6.1.23</ecNumber>
    </recommendedName>
</protein>
<evidence type="ECO:0000313" key="7">
    <source>
        <dbReference type="EMBL" id="SNR66507.1"/>
    </source>
</evidence>
<dbReference type="OrthoDB" id="9809956at2"/>
<evidence type="ECO:0000256" key="4">
    <source>
        <dbReference type="ARBA" id="ARBA00023080"/>
    </source>
</evidence>
<gene>
    <name evidence="7" type="ORF">SAMN06265340_102144</name>
</gene>
<dbReference type="SUPFAM" id="SSF51283">
    <property type="entry name" value="dUTPase-like"/>
    <property type="match status" value="1"/>
</dbReference>
<dbReference type="CDD" id="cd07557">
    <property type="entry name" value="trimeric_dUTPase"/>
    <property type="match status" value="1"/>
</dbReference>
<dbReference type="EC" id="3.6.1.23" evidence="2"/>
<accession>A0A238Y5X4</accession>
<keyword evidence="3" id="KW-0378">Hydrolase</keyword>
<reference evidence="8" key="1">
    <citation type="submission" date="2017-06" db="EMBL/GenBank/DDBJ databases">
        <authorList>
            <person name="Varghese N."/>
            <person name="Submissions S."/>
        </authorList>
    </citation>
    <scope>NUCLEOTIDE SEQUENCE [LARGE SCALE GENOMIC DNA]</scope>
    <source>
        <strain evidence="8">DSM 15668</strain>
    </source>
</reference>
<dbReference type="InterPro" id="IPR008181">
    <property type="entry name" value="dUTPase"/>
</dbReference>
<feature type="domain" description="dUTPase-like" evidence="6">
    <location>
        <begin position="2"/>
        <end position="111"/>
    </location>
</feature>
<proteinExistence type="inferred from homology"/>
<dbReference type="InterPro" id="IPR036157">
    <property type="entry name" value="dUTPase-like_sf"/>
</dbReference>
<evidence type="ECO:0000313" key="8">
    <source>
        <dbReference type="Proteomes" id="UP000198405"/>
    </source>
</evidence>
<dbReference type="InterPro" id="IPR029054">
    <property type="entry name" value="dUTPase-like"/>
</dbReference>
<sequence>MERALIPLGFKVYMPTNCFMDIRPRSGIAWKNGITVLNSPGFVDNDYRDTVKALLINLSLEKFEIHHGDHICQAVFSKECPIYIGANKEIFDRFEEFFSSARGRRGFGGTGVR</sequence>
<dbReference type="Gene3D" id="2.70.40.10">
    <property type="match status" value="1"/>
</dbReference>
<name>A0A238Y5X4_9BACT</name>
<dbReference type="AlphaFoldDB" id="A0A238Y5X4"/>